<dbReference type="GO" id="GO:0019843">
    <property type="term" value="F:rRNA binding"/>
    <property type="evidence" value="ECO:0007669"/>
    <property type="project" value="UniProtKB-UniRule"/>
</dbReference>
<dbReference type="GO" id="GO:1990904">
    <property type="term" value="C:ribonucleoprotein complex"/>
    <property type="evidence" value="ECO:0007669"/>
    <property type="project" value="UniProtKB-KW"/>
</dbReference>
<name>A0A1F6ARI4_9BACT</name>
<comment type="similarity">
    <text evidence="1 4">Belongs to the universal ribosomal protein uL23 family.</text>
</comment>
<comment type="subunit">
    <text evidence="4">Part of the 50S ribosomal subunit. Contacts protein L29, and trigger factor when it is bound to the ribosome.</text>
</comment>
<dbReference type="Proteomes" id="UP000176609">
    <property type="component" value="Unassembled WGS sequence"/>
</dbReference>
<keyword evidence="3 4" id="KW-0687">Ribonucleoprotein</keyword>
<comment type="function">
    <text evidence="4">One of the early assembly proteins it binds 23S rRNA. One of the proteins that surrounds the polypeptide exit tunnel on the outside of the ribosome. Forms the main docking site for trigger factor binding to the ribosome.</text>
</comment>
<reference evidence="5 6" key="1">
    <citation type="journal article" date="2016" name="Nat. Commun.">
        <title>Thousands of microbial genomes shed light on interconnected biogeochemical processes in an aquifer system.</title>
        <authorList>
            <person name="Anantharaman K."/>
            <person name="Brown C.T."/>
            <person name="Hug L.A."/>
            <person name="Sharon I."/>
            <person name="Castelle C.J."/>
            <person name="Probst A.J."/>
            <person name="Thomas B.C."/>
            <person name="Singh A."/>
            <person name="Wilkins M.J."/>
            <person name="Karaoz U."/>
            <person name="Brodie E.L."/>
            <person name="Williams K.H."/>
            <person name="Hubbard S.S."/>
            <person name="Banfield J.F."/>
        </authorList>
    </citation>
    <scope>NUCLEOTIDE SEQUENCE [LARGE SCALE GENOMIC DNA]</scope>
</reference>
<accession>A0A1F6ARI4</accession>
<dbReference type="Gene3D" id="3.30.70.330">
    <property type="match status" value="1"/>
</dbReference>
<dbReference type="AlphaFoldDB" id="A0A1F6ARI4"/>
<dbReference type="GO" id="GO:0003735">
    <property type="term" value="F:structural constituent of ribosome"/>
    <property type="evidence" value="ECO:0007669"/>
    <property type="project" value="InterPro"/>
</dbReference>
<comment type="caution">
    <text evidence="5">The sequence shown here is derived from an EMBL/GenBank/DDBJ whole genome shotgun (WGS) entry which is preliminary data.</text>
</comment>
<proteinExistence type="inferred from homology"/>
<evidence type="ECO:0000256" key="1">
    <source>
        <dbReference type="ARBA" id="ARBA00006700"/>
    </source>
</evidence>
<dbReference type="GO" id="GO:0006412">
    <property type="term" value="P:translation"/>
    <property type="evidence" value="ECO:0007669"/>
    <property type="project" value="UniProtKB-UniRule"/>
</dbReference>
<dbReference type="Pfam" id="PF00276">
    <property type="entry name" value="Ribosomal_L23"/>
    <property type="match status" value="1"/>
</dbReference>
<dbReference type="EMBL" id="MFJR01000004">
    <property type="protein sequence ID" value="OGG27299.1"/>
    <property type="molecule type" value="Genomic_DNA"/>
</dbReference>
<sequence length="99" mass="11331">MLNTIVIKKPIISEKSLKEVSEGIYTFEVDLKATKTLIKTEIENLFKVHVEYITTAIMKGKMRSVGKRRVKIKMPNIKKARAKLKNGEKIPLFEVGQTK</sequence>
<keyword evidence="4" id="KW-0699">rRNA-binding</keyword>
<evidence type="ECO:0000256" key="2">
    <source>
        <dbReference type="ARBA" id="ARBA00022980"/>
    </source>
</evidence>
<dbReference type="InterPro" id="IPR013025">
    <property type="entry name" value="Ribosomal_uL23-like"/>
</dbReference>
<dbReference type="SUPFAM" id="SSF54189">
    <property type="entry name" value="Ribosomal proteins S24e, L23 and L15e"/>
    <property type="match status" value="1"/>
</dbReference>
<keyword evidence="4" id="KW-0694">RNA-binding</keyword>
<dbReference type="InterPro" id="IPR012678">
    <property type="entry name" value="Ribosomal_uL23/eL15/eS24_sf"/>
</dbReference>
<dbReference type="HAMAP" id="MF_01369_B">
    <property type="entry name" value="Ribosomal_uL23_B"/>
    <property type="match status" value="1"/>
</dbReference>
<evidence type="ECO:0000256" key="4">
    <source>
        <dbReference type="HAMAP-Rule" id="MF_01369"/>
    </source>
</evidence>
<evidence type="ECO:0000313" key="5">
    <source>
        <dbReference type="EMBL" id="OGG27299.1"/>
    </source>
</evidence>
<gene>
    <name evidence="4" type="primary">rplW</name>
    <name evidence="5" type="ORF">A2960_04370</name>
</gene>
<dbReference type="InterPro" id="IPR012677">
    <property type="entry name" value="Nucleotide-bd_a/b_plait_sf"/>
</dbReference>
<organism evidence="5 6">
    <name type="scientific">Candidatus Gottesmanbacteria bacterium RIFCSPLOWO2_01_FULL_39_12b</name>
    <dbReference type="NCBI Taxonomy" id="1798388"/>
    <lineage>
        <taxon>Bacteria</taxon>
        <taxon>Candidatus Gottesmaniibacteriota</taxon>
    </lineage>
</organism>
<dbReference type="GO" id="GO:0005840">
    <property type="term" value="C:ribosome"/>
    <property type="evidence" value="ECO:0007669"/>
    <property type="project" value="UniProtKB-KW"/>
</dbReference>
<evidence type="ECO:0000256" key="3">
    <source>
        <dbReference type="ARBA" id="ARBA00023274"/>
    </source>
</evidence>
<evidence type="ECO:0000313" key="6">
    <source>
        <dbReference type="Proteomes" id="UP000176609"/>
    </source>
</evidence>
<protein>
    <recommendedName>
        <fullName evidence="4">Large ribosomal subunit protein uL23</fullName>
    </recommendedName>
</protein>
<keyword evidence="2 4" id="KW-0689">Ribosomal protein</keyword>